<gene>
    <name evidence="1" type="ORF">RUM43_002445</name>
</gene>
<name>A0AAN8P2A1_POLSC</name>
<sequence>MFRYGKVSTSVVPTAFFHVDFPQVRKGKLLNVLLSARAYIMDATTSTVKPHNSVAPGGRRRRGCPLNFELKHN</sequence>
<dbReference type="Proteomes" id="UP001372834">
    <property type="component" value="Unassembled WGS sequence"/>
</dbReference>
<evidence type="ECO:0000313" key="1">
    <source>
        <dbReference type="EMBL" id="KAK6628630.1"/>
    </source>
</evidence>
<proteinExistence type="predicted"/>
<protein>
    <submittedName>
        <fullName evidence="1">Uncharacterized protein</fullName>
    </submittedName>
</protein>
<reference evidence="1 2" key="1">
    <citation type="submission" date="2023-10" db="EMBL/GenBank/DDBJ databases">
        <title>Genomes of two closely related lineages of the louse Polyplax serrata with different host specificities.</title>
        <authorList>
            <person name="Martinu J."/>
            <person name="Tarabai H."/>
            <person name="Stefka J."/>
            <person name="Hypsa V."/>
        </authorList>
    </citation>
    <scope>NUCLEOTIDE SEQUENCE [LARGE SCALE GENOMIC DNA]</scope>
    <source>
        <strain evidence="1">HR10_N</strain>
    </source>
</reference>
<organism evidence="1 2">
    <name type="scientific">Polyplax serrata</name>
    <name type="common">Common mouse louse</name>
    <dbReference type="NCBI Taxonomy" id="468196"/>
    <lineage>
        <taxon>Eukaryota</taxon>
        <taxon>Metazoa</taxon>
        <taxon>Ecdysozoa</taxon>
        <taxon>Arthropoda</taxon>
        <taxon>Hexapoda</taxon>
        <taxon>Insecta</taxon>
        <taxon>Pterygota</taxon>
        <taxon>Neoptera</taxon>
        <taxon>Paraneoptera</taxon>
        <taxon>Psocodea</taxon>
        <taxon>Troctomorpha</taxon>
        <taxon>Phthiraptera</taxon>
        <taxon>Anoplura</taxon>
        <taxon>Polyplacidae</taxon>
        <taxon>Polyplax</taxon>
    </lineage>
</organism>
<evidence type="ECO:0000313" key="2">
    <source>
        <dbReference type="Proteomes" id="UP001372834"/>
    </source>
</evidence>
<dbReference type="EMBL" id="JAWJWE010000036">
    <property type="protein sequence ID" value="KAK6628630.1"/>
    <property type="molecule type" value="Genomic_DNA"/>
</dbReference>
<accession>A0AAN8P2A1</accession>
<comment type="caution">
    <text evidence="1">The sequence shown here is derived from an EMBL/GenBank/DDBJ whole genome shotgun (WGS) entry which is preliminary data.</text>
</comment>
<dbReference type="AlphaFoldDB" id="A0AAN8P2A1"/>